<dbReference type="AlphaFoldDB" id="A0A7W9CV28"/>
<evidence type="ECO:0000313" key="7">
    <source>
        <dbReference type="Proteomes" id="UP000523821"/>
    </source>
</evidence>
<name>A0A7W9CV28_9HYPH</name>
<keyword evidence="2" id="KW-0862">Zinc</keyword>
<evidence type="ECO:0000256" key="3">
    <source>
        <dbReference type="SAM" id="MobiDB-lite"/>
    </source>
</evidence>
<gene>
    <name evidence="6" type="ORF">GGQ63_001155</name>
</gene>
<feature type="domain" description="Superoxide dismutase copper/zinc binding" evidence="5">
    <location>
        <begin position="68"/>
        <end position="198"/>
    </location>
</feature>
<dbReference type="InterPro" id="IPR024134">
    <property type="entry name" value="SOD_Cu/Zn_/chaperone"/>
</dbReference>
<evidence type="ECO:0000256" key="4">
    <source>
        <dbReference type="SAM" id="SignalP"/>
    </source>
</evidence>
<dbReference type="PRINTS" id="PR00068">
    <property type="entry name" value="CUZNDISMTASE"/>
</dbReference>
<dbReference type="EMBL" id="JACHOO010000002">
    <property type="protein sequence ID" value="MBB5752103.1"/>
    <property type="molecule type" value="Genomic_DNA"/>
</dbReference>
<dbReference type="InterPro" id="IPR001424">
    <property type="entry name" value="SOD_Cu_Zn_dom"/>
</dbReference>
<feature type="compositionally biased region" description="Basic and acidic residues" evidence="3">
    <location>
        <begin position="29"/>
        <end position="42"/>
    </location>
</feature>
<comment type="cofactor">
    <cofactor evidence="2">
        <name>Zn(2+)</name>
        <dbReference type="ChEBI" id="CHEBI:29105"/>
    </cofactor>
    <text evidence="2">Binds 1 zinc ion per subunit.</text>
</comment>
<protein>
    <recommendedName>
        <fullName evidence="2">Superoxide dismutase [Cu-Zn]</fullName>
        <ecNumber evidence="2">1.15.1.1</ecNumber>
    </recommendedName>
</protein>
<evidence type="ECO:0000256" key="2">
    <source>
        <dbReference type="RuleBase" id="RU000393"/>
    </source>
</evidence>
<dbReference type="PANTHER" id="PTHR10003">
    <property type="entry name" value="SUPEROXIDE DISMUTASE CU-ZN -RELATED"/>
    <property type="match status" value="1"/>
</dbReference>
<dbReference type="GO" id="GO:0004784">
    <property type="term" value="F:superoxide dismutase activity"/>
    <property type="evidence" value="ECO:0007669"/>
    <property type="project" value="UniProtKB-EC"/>
</dbReference>
<comment type="cofactor">
    <cofactor evidence="2">
        <name>Cu cation</name>
        <dbReference type="ChEBI" id="CHEBI:23378"/>
    </cofactor>
    <text evidence="2">Binds 1 copper ion per subunit.</text>
</comment>
<dbReference type="SUPFAM" id="SSF49329">
    <property type="entry name" value="Cu,Zn superoxide dismutase-like"/>
    <property type="match status" value="1"/>
</dbReference>
<dbReference type="EC" id="1.15.1.1" evidence="2"/>
<evidence type="ECO:0000313" key="6">
    <source>
        <dbReference type="EMBL" id="MBB5752103.1"/>
    </source>
</evidence>
<feature type="region of interest" description="Disordered" evidence="3">
    <location>
        <begin position="27"/>
        <end position="56"/>
    </location>
</feature>
<reference evidence="6 7" key="1">
    <citation type="submission" date="2020-08" db="EMBL/GenBank/DDBJ databases">
        <title>Genomic Encyclopedia of Type Strains, Phase IV (KMG-IV): sequencing the most valuable type-strain genomes for metagenomic binning, comparative biology and taxonomic classification.</title>
        <authorList>
            <person name="Goeker M."/>
        </authorList>
    </citation>
    <scope>NUCLEOTIDE SEQUENCE [LARGE SCALE GENOMIC DNA]</scope>
    <source>
        <strain evidence="6 7">DSM 16268</strain>
    </source>
</reference>
<keyword evidence="7" id="KW-1185">Reference proteome</keyword>
<dbReference type="InterPro" id="IPR036423">
    <property type="entry name" value="SOD-like_Cu/Zn_dom_sf"/>
</dbReference>
<dbReference type="Gene3D" id="2.60.40.200">
    <property type="entry name" value="Superoxide dismutase, copper/zinc binding domain"/>
    <property type="match status" value="1"/>
</dbReference>
<keyword evidence="2" id="KW-0479">Metal-binding</keyword>
<comment type="catalytic activity">
    <reaction evidence="2">
        <text>2 superoxide + 2 H(+) = H2O2 + O2</text>
        <dbReference type="Rhea" id="RHEA:20696"/>
        <dbReference type="ChEBI" id="CHEBI:15378"/>
        <dbReference type="ChEBI" id="CHEBI:15379"/>
        <dbReference type="ChEBI" id="CHEBI:16240"/>
        <dbReference type="ChEBI" id="CHEBI:18421"/>
        <dbReference type="EC" id="1.15.1.1"/>
    </reaction>
</comment>
<accession>A0A7W9CV28</accession>
<feature type="signal peptide" evidence="4">
    <location>
        <begin position="1"/>
        <end position="23"/>
    </location>
</feature>
<dbReference type="InterPro" id="IPR018152">
    <property type="entry name" value="SOD_Cu/Zn_BS"/>
</dbReference>
<keyword evidence="2" id="KW-0186">Copper</keyword>
<sequence length="205" mass="20713">MRPVPALFAATALFTLSAAGALAQGNLPVERDELPQPAEEGRPGTSAEDGGPVRATARLVGPDGTEHGIVRFAMAQVGVVITVAVKGLPAGTHAIHIHEKGACTPDPEAAGGHFNPTGTEHGVMNRDGPHVGDLPNLHVPESGTLTVEYFAPLITLAHGETGALLDEDGAAVVIHAGPDDYHTDPAGGSGDRIACGAIEAAAADE</sequence>
<dbReference type="PROSITE" id="PS00332">
    <property type="entry name" value="SOD_CU_ZN_2"/>
    <property type="match status" value="1"/>
</dbReference>
<comment type="similarity">
    <text evidence="1 2">Belongs to the Cu-Zn superoxide dismutase family.</text>
</comment>
<dbReference type="GO" id="GO:0005507">
    <property type="term" value="F:copper ion binding"/>
    <property type="evidence" value="ECO:0007669"/>
    <property type="project" value="InterPro"/>
</dbReference>
<dbReference type="Pfam" id="PF00080">
    <property type="entry name" value="Sod_Cu"/>
    <property type="match status" value="1"/>
</dbReference>
<keyword evidence="4" id="KW-0732">Signal</keyword>
<organism evidence="6 7">
    <name type="scientific">Prosthecomicrobium pneumaticum</name>
    <dbReference type="NCBI Taxonomy" id="81895"/>
    <lineage>
        <taxon>Bacteria</taxon>
        <taxon>Pseudomonadati</taxon>
        <taxon>Pseudomonadota</taxon>
        <taxon>Alphaproteobacteria</taxon>
        <taxon>Hyphomicrobiales</taxon>
        <taxon>Kaistiaceae</taxon>
        <taxon>Prosthecomicrobium</taxon>
    </lineage>
</organism>
<keyword evidence="2 6" id="KW-0560">Oxidoreductase</keyword>
<proteinExistence type="inferred from homology"/>
<dbReference type="CDD" id="cd00305">
    <property type="entry name" value="Cu-Zn_Superoxide_Dismutase"/>
    <property type="match status" value="1"/>
</dbReference>
<feature type="chain" id="PRO_5030813778" description="Superoxide dismutase [Cu-Zn]" evidence="4">
    <location>
        <begin position="24"/>
        <end position="205"/>
    </location>
</feature>
<comment type="function">
    <text evidence="2">Destroys radicals which are normally produced within the cells and which are toxic to biological systems.</text>
</comment>
<dbReference type="RefSeq" id="WP_183853462.1">
    <property type="nucleotide sequence ID" value="NZ_JACHOO010000002.1"/>
</dbReference>
<comment type="caution">
    <text evidence="6">The sequence shown here is derived from an EMBL/GenBank/DDBJ whole genome shotgun (WGS) entry which is preliminary data.</text>
</comment>
<dbReference type="Proteomes" id="UP000523821">
    <property type="component" value="Unassembled WGS sequence"/>
</dbReference>
<evidence type="ECO:0000259" key="5">
    <source>
        <dbReference type="Pfam" id="PF00080"/>
    </source>
</evidence>
<evidence type="ECO:0000256" key="1">
    <source>
        <dbReference type="ARBA" id="ARBA00010457"/>
    </source>
</evidence>